<sequence>MPVDEDDGDNHGRRGSASGNTPSTHHAPQHWWSMPTPIRRLFDKFPLQTYPANELPQRTAGDRSQHLLYVFTTPEAARRGDPSFNPSCLKWQTYLKVLGVDHKIVLSNNHASPTGALPFVLPSATSPTPLADVSLPIGSNKIQRWIRELKISAQEISDFKYDAYLALIDHRIRNAWLYTLYLEPTNFAAVAQHLYITPCSSNALVRATIAHQLRSAAAEEISKHTATIDVESVHNDAQKAFSALSTLLGGSEYFFGVGKPSLFDASVFSYTHLLLDERMGWMEDRMTRGLEKYQNLVQHRERILGVYYQKKPS</sequence>
<evidence type="ECO:0000313" key="4">
    <source>
        <dbReference type="EMBL" id="SLM36077.1"/>
    </source>
</evidence>
<dbReference type="Pfam" id="PF17172">
    <property type="entry name" value="GST_N_4"/>
    <property type="match status" value="1"/>
</dbReference>
<dbReference type="SUPFAM" id="SSF47616">
    <property type="entry name" value="GST C-terminal domain-like"/>
    <property type="match status" value="1"/>
</dbReference>
<dbReference type="InterPro" id="IPR036282">
    <property type="entry name" value="Glutathione-S-Trfase_C_sf"/>
</dbReference>
<dbReference type="PANTHER" id="PTHR12289:SF44">
    <property type="entry name" value="OUTER MEMBRANE PROTEIN (SAM35), PUTATIVE (AFU_ORTHOLOGUE AFUA_1G13180)-RELATED"/>
    <property type="match status" value="1"/>
</dbReference>
<feature type="domain" description="Thioredoxin-like fold" evidence="3">
    <location>
        <begin position="86"/>
        <end position="186"/>
    </location>
</feature>
<reference evidence="5" key="1">
    <citation type="submission" date="2017-03" db="EMBL/GenBank/DDBJ databases">
        <authorList>
            <person name="Sharma R."/>
            <person name="Thines M."/>
        </authorList>
    </citation>
    <scope>NUCLEOTIDE SEQUENCE [LARGE SCALE GENOMIC DNA]</scope>
</reference>
<feature type="compositionally biased region" description="Polar residues" evidence="1">
    <location>
        <begin position="17"/>
        <end position="26"/>
    </location>
</feature>
<dbReference type="InterPro" id="IPR012336">
    <property type="entry name" value="Thioredoxin-like_fold"/>
</dbReference>
<accession>A0A1W5CYW9</accession>
<dbReference type="Pfam" id="PF10806">
    <property type="entry name" value="SAM35"/>
    <property type="match status" value="1"/>
</dbReference>
<dbReference type="Proteomes" id="UP000192927">
    <property type="component" value="Unassembled WGS sequence"/>
</dbReference>
<evidence type="ECO:0000259" key="3">
    <source>
        <dbReference type="Pfam" id="PF17172"/>
    </source>
</evidence>
<dbReference type="GO" id="GO:0007005">
    <property type="term" value="P:mitochondrion organization"/>
    <property type="evidence" value="ECO:0007669"/>
    <property type="project" value="TreeGrafter"/>
</dbReference>
<dbReference type="Pfam" id="PF17171">
    <property type="entry name" value="GST_C_6"/>
    <property type="match status" value="1"/>
</dbReference>
<evidence type="ECO:0000256" key="1">
    <source>
        <dbReference type="SAM" id="MobiDB-lite"/>
    </source>
</evidence>
<dbReference type="PANTHER" id="PTHR12289">
    <property type="entry name" value="METAXIN RELATED"/>
    <property type="match status" value="1"/>
</dbReference>
<dbReference type="InterPro" id="IPR050931">
    <property type="entry name" value="Mito_Protein_Transport_Metaxin"/>
</dbReference>
<dbReference type="InterPro" id="IPR021211">
    <property type="entry name" value="SAM35"/>
</dbReference>
<dbReference type="EMBL" id="FWEW01000886">
    <property type="protein sequence ID" value="SLM36077.1"/>
    <property type="molecule type" value="Genomic_DNA"/>
</dbReference>
<evidence type="ECO:0000313" key="5">
    <source>
        <dbReference type="Proteomes" id="UP000192927"/>
    </source>
</evidence>
<evidence type="ECO:0008006" key="6">
    <source>
        <dbReference type="Google" id="ProtNLM"/>
    </source>
</evidence>
<dbReference type="GO" id="GO:0001401">
    <property type="term" value="C:SAM complex"/>
    <property type="evidence" value="ECO:0007669"/>
    <property type="project" value="TreeGrafter"/>
</dbReference>
<organism evidence="4 5">
    <name type="scientific">Lasallia pustulata</name>
    <dbReference type="NCBI Taxonomy" id="136370"/>
    <lineage>
        <taxon>Eukaryota</taxon>
        <taxon>Fungi</taxon>
        <taxon>Dikarya</taxon>
        <taxon>Ascomycota</taxon>
        <taxon>Pezizomycotina</taxon>
        <taxon>Lecanoromycetes</taxon>
        <taxon>OSLEUM clade</taxon>
        <taxon>Umbilicariomycetidae</taxon>
        <taxon>Umbilicariales</taxon>
        <taxon>Umbilicariaceae</taxon>
        <taxon>Lasallia</taxon>
    </lineage>
</organism>
<dbReference type="CDD" id="cd03193">
    <property type="entry name" value="GST_C_Metaxin"/>
    <property type="match status" value="1"/>
</dbReference>
<proteinExistence type="predicted"/>
<feature type="domain" description="Metaxin glutathione S-transferase" evidence="2">
    <location>
        <begin position="237"/>
        <end position="303"/>
    </location>
</feature>
<protein>
    <recommendedName>
        <fullName evidence="6">Mitochondrial outer membrane protein</fullName>
    </recommendedName>
</protein>
<name>A0A1W5CYW9_9LECA</name>
<feature type="region of interest" description="Disordered" evidence="1">
    <location>
        <begin position="1"/>
        <end position="31"/>
    </location>
</feature>
<dbReference type="AlphaFoldDB" id="A0A1W5CYW9"/>
<keyword evidence="5" id="KW-1185">Reference proteome</keyword>
<dbReference type="InterPro" id="IPR033468">
    <property type="entry name" value="Metaxin_GST"/>
</dbReference>
<evidence type="ECO:0000259" key="2">
    <source>
        <dbReference type="Pfam" id="PF17171"/>
    </source>
</evidence>